<dbReference type="Proteomes" id="UP000001307">
    <property type="component" value="Unassembled WGS sequence"/>
</dbReference>
<feature type="binding site" description="axial binding residue" evidence="7">
    <location>
        <position position="453"/>
    </location>
    <ligand>
        <name>heme</name>
        <dbReference type="ChEBI" id="CHEBI:30413"/>
    </ligand>
    <ligandPart>
        <name>Fe</name>
        <dbReference type="ChEBI" id="CHEBI:18248"/>
    </ligandPart>
</feature>
<proteinExistence type="inferred from homology"/>
<dbReference type="InterPro" id="IPR002401">
    <property type="entry name" value="Cyt_P450_E_grp-I"/>
</dbReference>
<dbReference type="GO" id="GO:0020037">
    <property type="term" value="F:heme binding"/>
    <property type="evidence" value="ECO:0007669"/>
    <property type="project" value="InterPro"/>
</dbReference>
<dbReference type="PANTHER" id="PTHR24303">
    <property type="entry name" value="HEME-BINDING MONOOXYGENASE FAMILY"/>
    <property type="match status" value="1"/>
</dbReference>
<evidence type="ECO:0000256" key="2">
    <source>
        <dbReference type="ARBA" id="ARBA00010617"/>
    </source>
</evidence>
<keyword evidence="3 7" id="KW-0479">Metal-binding</keyword>
<dbReference type="OrthoDB" id="1055148at2759"/>
<accession>E4Y2G2</accession>
<evidence type="ECO:0000256" key="6">
    <source>
        <dbReference type="ARBA" id="ARBA00023033"/>
    </source>
</evidence>
<dbReference type="InterPro" id="IPR001128">
    <property type="entry name" value="Cyt_P450"/>
</dbReference>
<sequence>MLIEVGALCVSLSVLRWFLTRKKHANIPHLLPEVPLKEDGPFYVVKGLIEGQNLPMYSYPVLDTFFGLFKINLHVINDPVKSKEVFSKSEAVGGHSEMYGWWHILVEYRQIVKGRKAETMSLDHFAVLRGHERGDAKGTKIAKLCRKRLMELAAKKKNEPKWIAKVDSQIPWLVEQFKKEGENGTKPIDTFSLTMPAAMTVVMDFAMDIDLSKHSDYRDRICKYANCALESIVKLDKKKLIFMSIPSWLRKLIPLKYWPEWVAYLQGLYDDILDLQDMHNESWKVGDEATSLLAILQTDHAQGKMEEWDVVNTMQQLTMTAADTTAGAVSGIMISLARFPKVQEKLYKILEVQDFRADEFKDCHFLQAVIYECYRYFPAIYRSLAHSITEKTEIMGETFEKDELICFGIAACNLNEKYFKDPFKFQPERFLNENGEFSKSPYLQPFNTGKRSCPGLILADIEVFHFTKHLIKHFEFKLHKDHPMPVVETEEGWLNFWSRKCHDTPKHHHLQPKERKFLLVPRLN</sequence>
<keyword evidence="5 7" id="KW-0408">Iron</keyword>
<comment type="cofactor">
    <cofactor evidence="1 7">
        <name>heme</name>
        <dbReference type="ChEBI" id="CHEBI:30413"/>
    </cofactor>
</comment>
<keyword evidence="7 8" id="KW-0349">Heme</keyword>
<evidence type="ECO:0000313" key="9">
    <source>
        <dbReference type="EMBL" id="CBY16052.1"/>
    </source>
</evidence>
<dbReference type="InterPro" id="IPR036396">
    <property type="entry name" value="Cyt_P450_sf"/>
</dbReference>
<dbReference type="GO" id="GO:0004497">
    <property type="term" value="F:monooxygenase activity"/>
    <property type="evidence" value="ECO:0007669"/>
    <property type="project" value="UniProtKB-KW"/>
</dbReference>
<evidence type="ECO:0000256" key="8">
    <source>
        <dbReference type="RuleBase" id="RU000461"/>
    </source>
</evidence>
<dbReference type="AlphaFoldDB" id="E4Y2G2"/>
<comment type="similarity">
    <text evidence="2 8">Belongs to the cytochrome P450 family.</text>
</comment>
<keyword evidence="6 8" id="KW-0503">Monooxygenase</keyword>
<evidence type="ECO:0000313" key="10">
    <source>
        <dbReference type="Proteomes" id="UP000001307"/>
    </source>
</evidence>
<dbReference type="InParanoid" id="E4Y2G2"/>
<dbReference type="Gene3D" id="1.10.630.10">
    <property type="entry name" value="Cytochrome P450"/>
    <property type="match status" value="1"/>
</dbReference>
<keyword evidence="10" id="KW-1185">Reference proteome</keyword>
<dbReference type="PROSITE" id="PS00086">
    <property type="entry name" value="CYTOCHROME_P450"/>
    <property type="match status" value="1"/>
</dbReference>
<name>E4Y2G2_OIKDI</name>
<evidence type="ECO:0000256" key="3">
    <source>
        <dbReference type="ARBA" id="ARBA00022723"/>
    </source>
</evidence>
<evidence type="ECO:0000256" key="7">
    <source>
        <dbReference type="PIRSR" id="PIRSR602401-1"/>
    </source>
</evidence>
<evidence type="ECO:0008006" key="11">
    <source>
        <dbReference type="Google" id="ProtNLM"/>
    </source>
</evidence>
<evidence type="ECO:0000256" key="1">
    <source>
        <dbReference type="ARBA" id="ARBA00001971"/>
    </source>
</evidence>
<dbReference type="PRINTS" id="PR00385">
    <property type="entry name" value="P450"/>
</dbReference>
<keyword evidence="4 8" id="KW-0560">Oxidoreductase</keyword>
<dbReference type="EMBL" id="FN653835">
    <property type="protein sequence ID" value="CBY16052.1"/>
    <property type="molecule type" value="Genomic_DNA"/>
</dbReference>
<gene>
    <name evidence="9" type="ORF">GSOID_T00016360001</name>
</gene>
<dbReference type="PRINTS" id="PR00463">
    <property type="entry name" value="EP450I"/>
</dbReference>
<organism evidence="9">
    <name type="scientific">Oikopleura dioica</name>
    <name type="common">Tunicate</name>
    <dbReference type="NCBI Taxonomy" id="34765"/>
    <lineage>
        <taxon>Eukaryota</taxon>
        <taxon>Metazoa</taxon>
        <taxon>Chordata</taxon>
        <taxon>Tunicata</taxon>
        <taxon>Appendicularia</taxon>
        <taxon>Copelata</taxon>
        <taxon>Oikopleuridae</taxon>
        <taxon>Oikopleura</taxon>
    </lineage>
</organism>
<dbReference type="GO" id="GO:0005506">
    <property type="term" value="F:iron ion binding"/>
    <property type="evidence" value="ECO:0007669"/>
    <property type="project" value="InterPro"/>
</dbReference>
<evidence type="ECO:0000256" key="4">
    <source>
        <dbReference type="ARBA" id="ARBA00023002"/>
    </source>
</evidence>
<protein>
    <recommendedName>
        <fullName evidence="11">Cytochrome P450</fullName>
    </recommendedName>
</protein>
<dbReference type="SUPFAM" id="SSF48264">
    <property type="entry name" value="Cytochrome P450"/>
    <property type="match status" value="1"/>
</dbReference>
<dbReference type="Pfam" id="PF00067">
    <property type="entry name" value="p450"/>
    <property type="match status" value="1"/>
</dbReference>
<dbReference type="PANTHER" id="PTHR24303:SF31">
    <property type="entry name" value="CYTOCHROME P450 307A1-RELATED"/>
    <property type="match status" value="1"/>
</dbReference>
<evidence type="ECO:0000256" key="5">
    <source>
        <dbReference type="ARBA" id="ARBA00023004"/>
    </source>
</evidence>
<dbReference type="InterPro" id="IPR017972">
    <property type="entry name" value="Cyt_P450_CS"/>
</dbReference>
<dbReference type="GO" id="GO:0016705">
    <property type="term" value="F:oxidoreductase activity, acting on paired donors, with incorporation or reduction of molecular oxygen"/>
    <property type="evidence" value="ECO:0007669"/>
    <property type="project" value="InterPro"/>
</dbReference>
<reference evidence="9" key="1">
    <citation type="journal article" date="2010" name="Science">
        <title>Plasticity of animal genome architecture unmasked by rapid evolution of a pelagic tunicate.</title>
        <authorList>
            <person name="Denoeud F."/>
            <person name="Henriet S."/>
            <person name="Mungpakdee S."/>
            <person name="Aury J.M."/>
            <person name="Da Silva C."/>
            <person name="Brinkmann H."/>
            <person name="Mikhaleva J."/>
            <person name="Olsen L.C."/>
            <person name="Jubin C."/>
            <person name="Canestro C."/>
            <person name="Bouquet J.M."/>
            <person name="Danks G."/>
            <person name="Poulain J."/>
            <person name="Campsteijn C."/>
            <person name="Adamski M."/>
            <person name="Cross I."/>
            <person name="Yadetie F."/>
            <person name="Muffato M."/>
            <person name="Louis A."/>
            <person name="Butcher S."/>
            <person name="Tsagkogeorga G."/>
            <person name="Konrad A."/>
            <person name="Singh S."/>
            <person name="Jensen M.F."/>
            <person name="Cong E.H."/>
            <person name="Eikeseth-Otteraa H."/>
            <person name="Noel B."/>
            <person name="Anthouard V."/>
            <person name="Porcel B.M."/>
            <person name="Kachouri-Lafond R."/>
            <person name="Nishino A."/>
            <person name="Ugolini M."/>
            <person name="Chourrout P."/>
            <person name="Nishida H."/>
            <person name="Aasland R."/>
            <person name="Huzurbazar S."/>
            <person name="Westhof E."/>
            <person name="Delsuc F."/>
            <person name="Lehrach H."/>
            <person name="Reinhardt R."/>
            <person name="Weissenbach J."/>
            <person name="Roy S.W."/>
            <person name="Artiguenave F."/>
            <person name="Postlethwait J.H."/>
            <person name="Manak J.R."/>
            <person name="Thompson E.M."/>
            <person name="Jaillon O."/>
            <person name="Du Pasquier L."/>
            <person name="Boudinot P."/>
            <person name="Liberles D.A."/>
            <person name="Volff J.N."/>
            <person name="Philippe H."/>
            <person name="Lenhard B."/>
            <person name="Roest Crollius H."/>
            <person name="Wincker P."/>
            <person name="Chourrout D."/>
        </authorList>
    </citation>
    <scope>NUCLEOTIDE SEQUENCE [LARGE SCALE GENOMIC DNA]</scope>
</reference>